<evidence type="ECO:0000259" key="1">
    <source>
        <dbReference type="Pfam" id="PF13640"/>
    </source>
</evidence>
<dbReference type="EMBL" id="MF403008">
    <property type="protein sequence ID" value="AUZ95368.1"/>
    <property type="molecule type" value="Genomic_DNA"/>
</dbReference>
<dbReference type="InterPro" id="IPR044862">
    <property type="entry name" value="Pro_4_hyd_alph_FE2OG_OXY"/>
</dbReference>
<dbReference type="GeneID" id="40088612"/>
<sequence>MNLADFYIDDFVVFDAPSLTKETVVGYIEENILSKLFSEWELVELNEMFEVQESDRIVEWHNDSKWGMNVTFLYYMSDMSPEVGGSISIRNGVDETKIYPKKGTLIMMSQKKHVEHKAEYAKVKRHMFNIDFDVKGY</sequence>
<keyword evidence="3" id="KW-1185">Reference proteome</keyword>
<evidence type="ECO:0000313" key="2">
    <source>
        <dbReference type="EMBL" id="AUZ95368.1"/>
    </source>
</evidence>
<reference evidence="2 3" key="1">
    <citation type="submission" date="2017-06" db="EMBL/GenBank/DDBJ databases">
        <authorList>
            <person name="Kim H.J."/>
            <person name="Triplett B.A."/>
        </authorList>
    </citation>
    <scope>NUCLEOTIDE SEQUENCE [LARGE SCALE GENOMIC DNA]</scope>
</reference>
<organism evidence="2 3">
    <name type="scientific">Agrobacterium phage Atu_ph07</name>
    <dbReference type="NCBI Taxonomy" id="2024264"/>
    <lineage>
        <taxon>Viruses</taxon>
        <taxon>Duplodnaviria</taxon>
        <taxon>Heunggongvirae</taxon>
        <taxon>Uroviricota</taxon>
        <taxon>Caudoviricetes</taxon>
        <taxon>Polybotosvirus</taxon>
        <taxon>Polybotosvirus Atuph07</taxon>
    </lineage>
</organism>
<accession>A0A2L0V0Q1</accession>
<protein>
    <recommendedName>
        <fullName evidence="1">Prolyl 4-hydroxylase alpha subunit Fe(2+) 2OG dioxygenase domain-containing protein</fullName>
    </recommendedName>
</protein>
<dbReference type="Gene3D" id="2.60.120.620">
    <property type="entry name" value="q2cbj1_9rhob like domain"/>
    <property type="match status" value="1"/>
</dbReference>
<proteinExistence type="predicted"/>
<dbReference type="RefSeq" id="YP_009612274.1">
    <property type="nucleotide sequence ID" value="NC_042013.1"/>
</dbReference>
<dbReference type="KEGG" id="vg:40088612"/>
<feature type="domain" description="Prolyl 4-hydroxylase alpha subunit Fe(2+) 2OG dioxygenase" evidence="1">
    <location>
        <begin position="58"/>
        <end position="126"/>
    </location>
</feature>
<name>A0A2L0V0Q1_9CAUD</name>
<dbReference type="Pfam" id="PF13640">
    <property type="entry name" value="2OG-FeII_Oxy_3"/>
    <property type="match status" value="1"/>
</dbReference>
<dbReference type="Proteomes" id="UP000223025">
    <property type="component" value="Segment"/>
</dbReference>
<evidence type="ECO:0000313" key="3">
    <source>
        <dbReference type="Proteomes" id="UP000223025"/>
    </source>
</evidence>